<evidence type="ECO:0000313" key="1">
    <source>
        <dbReference type="EMBL" id="CAG8523482.1"/>
    </source>
</evidence>
<organism evidence="1 2">
    <name type="scientific">Cetraspora pellucida</name>
    <dbReference type="NCBI Taxonomy" id="1433469"/>
    <lineage>
        <taxon>Eukaryota</taxon>
        <taxon>Fungi</taxon>
        <taxon>Fungi incertae sedis</taxon>
        <taxon>Mucoromycota</taxon>
        <taxon>Glomeromycotina</taxon>
        <taxon>Glomeromycetes</taxon>
        <taxon>Diversisporales</taxon>
        <taxon>Gigasporaceae</taxon>
        <taxon>Cetraspora</taxon>
    </lineage>
</organism>
<protein>
    <submittedName>
        <fullName evidence="1">20364_t:CDS:1</fullName>
    </submittedName>
</protein>
<dbReference type="AlphaFoldDB" id="A0A9N9FCH5"/>
<accession>A0A9N9FCH5</accession>
<dbReference type="EMBL" id="CAJVQA010001711">
    <property type="protein sequence ID" value="CAG8523482.1"/>
    <property type="molecule type" value="Genomic_DNA"/>
</dbReference>
<comment type="caution">
    <text evidence="1">The sequence shown here is derived from an EMBL/GenBank/DDBJ whole genome shotgun (WGS) entry which is preliminary data.</text>
</comment>
<name>A0A9N9FCH5_9GLOM</name>
<gene>
    <name evidence="1" type="ORF">CPELLU_LOCUS3501</name>
</gene>
<reference evidence="1" key="1">
    <citation type="submission" date="2021-06" db="EMBL/GenBank/DDBJ databases">
        <authorList>
            <person name="Kallberg Y."/>
            <person name="Tangrot J."/>
            <person name="Rosling A."/>
        </authorList>
    </citation>
    <scope>NUCLEOTIDE SEQUENCE</scope>
    <source>
        <strain evidence="1">FL966</strain>
    </source>
</reference>
<evidence type="ECO:0000313" key="2">
    <source>
        <dbReference type="Proteomes" id="UP000789759"/>
    </source>
</evidence>
<proteinExistence type="predicted"/>
<keyword evidence="2" id="KW-1185">Reference proteome</keyword>
<dbReference type="Proteomes" id="UP000789759">
    <property type="component" value="Unassembled WGS sequence"/>
</dbReference>
<sequence length="87" mass="10004">MGLKTLKALNTPQESTPDYMREEIEENLEELNSKLGAPISNKDASLYDALKKGSYLSKFEHKEKKEKNNNFIQKQIKDNIIVGNFMI</sequence>